<dbReference type="STRING" id="1173061.A0A0J9X3W4"/>
<dbReference type="SMART" id="SM00313">
    <property type="entry name" value="PXA"/>
    <property type="match status" value="1"/>
</dbReference>
<organism evidence="3 4">
    <name type="scientific">Geotrichum candidum</name>
    <name type="common">Oospora lactis</name>
    <name type="synonym">Dipodascus geotrichum</name>
    <dbReference type="NCBI Taxonomy" id="1173061"/>
    <lineage>
        <taxon>Eukaryota</taxon>
        <taxon>Fungi</taxon>
        <taxon>Dikarya</taxon>
        <taxon>Ascomycota</taxon>
        <taxon>Saccharomycotina</taxon>
        <taxon>Dipodascomycetes</taxon>
        <taxon>Dipodascales</taxon>
        <taxon>Dipodascaceae</taxon>
        <taxon>Geotrichum</taxon>
    </lineage>
</organism>
<evidence type="ECO:0000259" key="2">
    <source>
        <dbReference type="PROSITE" id="PS51207"/>
    </source>
</evidence>
<name>A0A0J9X3W4_GEOCN</name>
<keyword evidence="4" id="KW-1185">Reference proteome</keyword>
<feature type="domain" description="PXA" evidence="2">
    <location>
        <begin position="116"/>
        <end position="296"/>
    </location>
</feature>
<evidence type="ECO:0000313" key="4">
    <source>
        <dbReference type="Proteomes" id="UP000242525"/>
    </source>
</evidence>
<accession>A0A0J9X3W4</accession>
<evidence type="ECO:0000256" key="1">
    <source>
        <dbReference type="SAM" id="MobiDB-lite"/>
    </source>
</evidence>
<dbReference type="Pfam" id="PF02194">
    <property type="entry name" value="PXA"/>
    <property type="match status" value="1"/>
</dbReference>
<dbReference type="EMBL" id="CCBN010000002">
    <property type="protein sequence ID" value="CDO52079.1"/>
    <property type="molecule type" value="Genomic_DNA"/>
</dbReference>
<comment type="caution">
    <text evidence="3">The sequence shown here is derived from an EMBL/GenBank/DDBJ whole genome shotgun (WGS) entry which is preliminary data.</text>
</comment>
<dbReference type="PANTHER" id="PTHR22775:SF3">
    <property type="entry name" value="SORTING NEXIN-13"/>
    <property type="match status" value="1"/>
</dbReference>
<dbReference type="Proteomes" id="UP000242525">
    <property type="component" value="Unassembled WGS sequence"/>
</dbReference>
<dbReference type="GO" id="GO:0035091">
    <property type="term" value="F:phosphatidylinositol binding"/>
    <property type="evidence" value="ECO:0007669"/>
    <property type="project" value="TreeGrafter"/>
</dbReference>
<gene>
    <name evidence="3" type="ORF">BN980_GECA02s05532g</name>
</gene>
<sequence length="555" mass="60742">MAAGESISRPYTNGLPSPIERSFHRSRISPRPRSPNVSPISLSASSDSLNPALFPAALRQQHQSSPSIALKIPAPTAANPKVEKAPQTEHLIRQIFLPREPHQTDWRDRLPTLSSSDEVNIEIYALFGLICRQFIQTWYYKIVDDPAFIYDISGVLAHVVKQLEERLGTIDMFGFLLDEIPLILDEHIKDVRLVRERYKSVLLPAAPATGVKSLGHAFHSIRPHPALASAADETAFLQVLSKGVTIVLLDQANLNSPLALSLVSTIVCDIGLKNAVEKLSEPWMLYDIFTKIVDVITQKQQQEAVKEQEETAVKKTAPVVIATAAGMVINPSTVTTQVGTVYRRVVRLCGSALARGGKMLAFVGSFASGEASALEKTRVPLIGTSVFSLISTLLNLEERKPLVPAALRVCTVPLSHGRLGKVCNRVVAYYLQQFLGNAGAVANIIRIARETLFPNAGPMGPGRVYPDPDEQAAIRARAHKALLGCMSETAKFMVLGDEPKESIDEILDLFADKTVNKHLVYALLEHIIARLVPELTEVTPQELLDIKLGPATQSR</sequence>
<dbReference type="InterPro" id="IPR003114">
    <property type="entry name" value="Phox_assoc"/>
</dbReference>
<dbReference type="PROSITE" id="PS51207">
    <property type="entry name" value="PXA"/>
    <property type="match status" value="1"/>
</dbReference>
<proteinExistence type="predicted"/>
<protein>
    <recommendedName>
        <fullName evidence="2">PXA domain-containing protein</fullName>
    </recommendedName>
</protein>
<reference evidence="3" key="1">
    <citation type="submission" date="2014-03" db="EMBL/GenBank/DDBJ databases">
        <authorList>
            <person name="Casaregola S."/>
        </authorList>
    </citation>
    <scope>NUCLEOTIDE SEQUENCE [LARGE SCALE GENOMIC DNA]</scope>
    <source>
        <strain evidence="3">CLIB 918</strain>
    </source>
</reference>
<evidence type="ECO:0000313" key="3">
    <source>
        <dbReference type="EMBL" id="CDO52079.1"/>
    </source>
</evidence>
<feature type="compositionally biased region" description="Low complexity" evidence="1">
    <location>
        <begin position="31"/>
        <end position="42"/>
    </location>
</feature>
<dbReference type="OrthoDB" id="5582218at2759"/>
<dbReference type="AlphaFoldDB" id="A0A0J9X3W4"/>
<dbReference type="PANTHER" id="PTHR22775">
    <property type="entry name" value="SORTING NEXIN"/>
    <property type="match status" value="1"/>
</dbReference>
<feature type="region of interest" description="Disordered" evidence="1">
    <location>
        <begin position="1"/>
        <end position="42"/>
    </location>
</feature>